<evidence type="ECO:0000256" key="2">
    <source>
        <dbReference type="SAM" id="Phobius"/>
    </source>
</evidence>
<name>A0ABM1YQJ6_AEDAL</name>
<accession>A0ABM1YQJ6</accession>
<dbReference type="RefSeq" id="XP_019525042.3">
    <property type="nucleotide sequence ID" value="XM_019669497.3"/>
</dbReference>
<reference evidence="3" key="2">
    <citation type="submission" date="2025-05" db="UniProtKB">
        <authorList>
            <consortium name="EnsemblMetazoa"/>
        </authorList>
    </citation>
    <scope>IDENTIFICATION</scope>
    <source>
        <strain evidence="3">Foshan</strain>
    </source>
</reference>
<evidence type="ECO:0000313" key="3">
    <source>
        <dbReference type="EnsemblMetazoa" id="AALFPA23_011272.P15949"/>
    </source>
</evidence>
<evidence type="ECO:0000256" key="1">
    <source>
        <dbReference type="SAM" id="MobiDB-lite"/>
    </source>
</evidence>
<organism evidence="3 4">
    <name type="scientific">Aedes albopictus</name>
    <name type="common">Asian tiger mosquito</name>
    <name type="synonym">Stegomyia albopicta</name>
    <dbReference type="NCBI Taxonomy" id="7160"/>
    <lineage>
        <taxon>Eukaryota</taxon>
        <taxon>Metazoa</taxon>
        <taxon>Ecdysozoa</taxon>
        <taxon>Arthropoda</taxon>
        <taxon>Hexapoda</taxon>
        <taxon>Insecta</taxon>
        <taxon>Pterygota</taxon>
        <taxon>Neoptera</taxon>
        <taxon>Endopterygota</taxon>
        <taxon>Diptera</taxon>
        <taxon>Nematocera</taxon>
        <taxon>Culicoidea</taxon>
        <taxon>Culicidae</taxon>
        <taxon>Culicinae</taxon>
        <taxon>Aedini</taxon>
        <taxon>Aedes</taxon>
        <taxon>Stegomyia</taxon>
    </lineage>
</organism>
<dbReference type="Proteomes" id="UP000069940">
    <property type="component" value="Unassembled WGS sequence"/>
</dbReference>
<feature type="transmembrane region" description="Helical" evidence="2">
    <location>
        <begin position="24"/>
        <end position="41"/>
    </location>
</feature>
<keyword evidence="2" id="KW-0812">Transmembrane</keyword>
<keyword evidence="2" id="KW-0472">Membrane</keyword>
<reference evidence="4" key="1">
    <citation type="journal article" date="2015" name="Proc. Natl. Acad. Sci. U.S.A.">
        <title>Genome sequence of the Asian Tiger mosquito, Aedes albopictus, reveals insights into its biology, genetics, and evolution.</title>
        <authorList>
            <person name="Chen X.G."/>
            <person name="Jiang X."/>
            <person name="Gu J."/>
            <person name="Xu M."/>
            <person name="Wu Y."/>
            <person name="Deng Y."/>
            <person name="Zhang C."/>
            <person name="Bonizzoni M."/>
            <person name="Dermauw W."/>
            <person name="Vontas J."/>
            <person name="Armbruster P."/>
            <person name="Huang X."/>
            <person name="Yang Y."/>
            <person name="Zhang H."/>
            <person name="He W."/>
            <person name="Peng H."/>
            <person name="Liu Y."/>
            <person name="Wu K."/>
            <person name="Chen J."/>
            <person name="Lirakis M."/>
            <person name="Topalis P."/>
            <person name="Van Leeuwen T."/>
            <person name="Hall A.B."/>
            <person name="Jiang X."/>
            <person name="Thorpe C."/>
            <person name="Mueller R.L."/>
            <person name="Sun C."/>
            <person name="Waterhouse R.M."/>
            <person name="Yan G."/>
            <person name="Tu Z.J."/>
            <person name="Fang X."/>
            <person name="James A.A."/>
        </authorList>
    </citation>
    <scope>NUCLEOTIDE SEQUENCE [LARGE SCALE GENOMIC DNA]</scope>
    <source>
        <strain evidence="4">Foshan</strain>
    </source>
</reference>
<dbReference type="EnsemblMetazoa" id="AALFPA23_011272.R15949">
    <property type="protein sequence ID" value="AALFPA23_011272.P15949"/>
    <property type="gene ID" value="AALFPA23_011272"/>
</dbReference>
<feature type="region of interest" description="Disordered" evidence="1">
    <location>
        <begin position="208"/>
        <end position="230"/>
    </location>
</feature>
<sequence>MKVQYDLEGAVLKQSTGLKSVSKHVLYGVLLFVIVVGWVVYRQGEVLRTKELPCQGTAGVIVGSEEPTTTVVHDREILTSTEHLKADSVDNLIGTLFSPFVESESAVVELKVDTDGFLIKFGENVDSLVELARDSEINTMVAMALQELMLLGQGDKPGKKVDVGLAVKEDSYEATTAKKVEELWSWSSGNLLEFKFRFEDDHWELEGAAEYKSSEEKDSNEGSEESTSGR</sequence>
<protein>
    <submittedName>
        <fullName evidence="3">Uncharacterized protein</fullName>
    </submittedName>
</protein>
<keyword evidence="2" id="KW-1133">Transmembrane helix</keyword>
<evidence type="ECO:0000313" key="4">
    <source>
        <dbReference type="Proteomes" id="UP000069940"/>
    </source>
</evidence>
<dbReference type="GeneID" id="109397159"/>
<proteinExistence type="predicted"/>
<keyword evidence="4" id="KW-1185">Reference proteome</keyword>